<name>A0A6J5L083_9CAUD</name>
<dbReference type="EMBL" id="LR796188">
    <property type="protein sequence ID" value="CAB4125529.1"/>
    <property type="molecule type" value="Genomic_DNA"/>
</dbReference>
<sequence length="480" mass="55092">MKEKFRYVKKEDRKKILLLCDDIRMHSGIATMAREIVIGTSHHFNWVNLGAAINHPEAGKGFDISADVNKLNGIEDSDVKVLPNNGYGDAMQIRSLIAQEKPDAIFIFTDPRYWVWLFEIEREIRNEIPLMYLNIWDDYPAPLYNKPYYESCDLLMAISKQTKNINEIVLGEAVKDKVLKYVPHGINDEHFFPMTSVDQLQALGQFKKDLFQGKDIEFVAFFNSRNIRRKSPGDVILSYRMFCDLIGEEKAKKCALVMHTQAVDENGTDLLAVREAICDDSYVNVFFSQERLDTPQMNLLYNIADVGMLITSNEGWGLSLTETMMAGKMIIANVTGGMQDQMRFTDENGKWIDFSSDFPSNHRGTYKEHGEWAVPVYPSNISMVGSVPTPYIYDDRCAPEDVAKALEEVYNMGREERTRRGLLAREWVTSDESGMSARQMCTNVIGAMDETFEKFTPRSRFDLLKVTDRPKKYITHKLIY</sequence>
<evidence type="ECO:0008006" key="2">
    <source>
        <dbReference type="Google" id="ProtNLM"/>
    </source>
</evidence>
<reference evidence="1" key="1">
    <citation type="submission" date="2020-04" db="EMBL/GenBank/DDBJ databases">
        <authorList>
            <person name="Chiriac C."/>
            <person name="Salcher M."/>
            <person name="Ghai R."/>
            <person name="Kavagutti S V."/>
        </authorList>
    </citation>
    <scope>NUCLEOTIDE SEQUENCE</scope>
</reference>
<dbReference type="Gene3D" id="3.40.50.2000">
    <property type="entry name" value="Glycogen Phosphorylase B"/>
    <property type="match status" value="1"/>
</dbReference>
<protein>
    <recommendedName>
        <fullName evidence="2">Glycosyl transferase family 1 domain-containing protein</fullName>
    </recommendedName>
</protein>
<proteinExistence type="predicted"/>
<organism evidence="1">
    <name type="scientific">uncultured Caudovirales phage</name>
    <dbReference type="NCBI Taxonomy" id="2100421"/>
    <lineage>
        <taxon>Viruses</taxon>
        <taxon>Duplodnaviria</taxon>
        <taxon>Heunggongvirae</taxon>
        <taxon>Uroviricota</taxon>
        <taxon>Caudoviricetes</taxon>
        <taxon>Peduoviridae</taxon>
        <taxon>Maltschvirus</taxon>
        <taxon>Maltschvirus maltsch</taxon>
    </lineage>
</organism>
<dbReference type="SUPFAM" id="SSF53756">
    <property type="entry name" value="UDP-Glycosyltransferase/glycogen phosphorylase"/>
    <property type="match status" value="1"/>
</dbReference>
<gene>
    <name evidence="1" type="ORF">UFOVP54_162</name>
</gene>
<evidence type="ECO:0000313" key="1">
    <source>
        <dbReference type="EMBL" id="CAB4125529.1"/>
    </source>
</evidence>
<accession>A0A6J5L083</accession>